<protein>
    <submittedName>
        <fullName evidence="1">Uncharacterized protein</fullName>
    </submittedName>
</protein>
<dbReference type="AlphaFoldDB" id="A0A0C2ME01"/>
<name>A0A0C2ME01_THEKT</name>
<evidence type="ECO:0000313" key="1">
    <source>
        <dbReference type="EMBL" id="KII65376.1"/>
    </source>
</evidence>
<gene>
    <name evidence="1" type="ORF">RF11_13235</name>
</gene>
<dbReference type="Proteomes" id="UP000031668">
    <property type="component" value="Unassembled WGS sequence"/>
</dbReference>
<proteinExistence type="predicted"/>
<evidence type="ECO:0000313" key="2">
    <source>
        <dbReference type="Proteomes" id="UP000031668"/>
    </source>
</evidence>
<comment type="caution">
    <text evidence="1">The sequence shown here is derived from an EMBL/GenBank/DDBJ whole genome shotgun (WGS) entry which is preliminary data.</text>
</comment>
<organism evidence="1 2">
    <name type="scientific">Thelohanellus kitauei</name>
    <name type="common">Myxosporean</name>
    <dbReference type="NCBI Taxonomy" id="669202"/>
    <lineage>
        <taxon>Eukaryota</taxon>
        <taxon>Metazoa</taxon>
        <taxon>Cnidaria</taxon>
        <taxon>Myxozoa</taxon>
        <taxon>Myxosporea</taxon>
        <taxon>Bivalvulida</taxon>
        <taxon>Platysporina</taxon>
        <taxon>Myxobolidae</taxon>
        <taxon>Thelohanellus</taxon>
    </lineage>
</organism>
<keyword evidence="2" id="KW-1185">Reference proteome</keyword>
<accession>A0A0C2ME01</accession>
<dbReference type="EMBL" id="JWZT01003873">
    <property type="protein sequence ID" value="KII65376.1"/>
    <property type="molecule type" value="Genomic_DNA"/>
</dbReference>
<sequence length="116" mass="13399">MKKQVFYFGRRQKIDVFDLPMEMSFSIEYNVGMVGGVKIFDFEKSLKKQQSFFKYVSHANAAVLKAIDVISRQLALAFKLFRSTDITDIAQLADSNPGFDKNINITEEFFHVALFR</sequence>
<reference evidence="1 2" key="1">
    <citation type="journal article" date="2014" name="Genome Biol. Evol.">
        <title>The genome of the myxosporean Thelohanellus kitauei shows adaptations to nutrient acquisition within its fish host.</title>
        <authorList>
            <person name="Yang Y."/>
            <person name="Xiong J."/>
            <person name="Zhou Z."/>
            <person name="Huo F."/>
            <person name="Miao W."/>
            <person name="Ran C."/>
            <person name="Liu Y."/>
            <person name="Zhang J."/>
            <person name="Feng J."/>
            <person name="Wang M."/>
            <person name="Wang M."/>
            <person name="Wang L."/>
            <person name="Yao B."/>
        </authorList>
    </citation>
    <scope>NUCLEOTIDE SEQUENCE [LARGE SCALE GENOMIC DNA]</scope>
    <source>
        <strain evidence="1">Wuqing</strain>
    </source>
</reference>